<gene>
    <name evidence="2" type="ORF">TA5114_03250</name>
</gene>
<proteinExistence type="predicted"/>
<keyword evidence="3" id="KW-1185">Reference proteome</keyword>
<dbReference type="Pfam" id="PF08239">
    <property type="entry name" value="SH3_3"/>
    <property type="match status" value="1"/>
</dbReference>
<dbReference type="PROSITE" id="PS51781">
    <property type="entry name" value="SH3B"/>
    <property type="match status" value="1"/>
</dbReference>
<dbReference type="InterPro" id="IPR003646">
    <property type="entry name" value="SH3-like_bac-type"/>
</dbReference>
<organism evidence="2 3">
    <name type="scientific">Cognatishimia activa</name>
    <dbReference type="NCBI Taxonomy" id="1715691"/>
    <lineage>
        <taxon>Bacteria</taxon>
        <taxon>Pseudomonadati</taxon>
        <taxon>Pseudomonadota</taxon>
        <taxon>Alphaproteobacteria</taxon>
        <taxon>Rhodobacterales</taxon>
        <taxon>Paracoccaceae</taxon>
        <taxon>Cognatishimia</taxon>
    </lineage>
</organism>
<name>A0A0P1IUT2_9RHOB</name>
<dbReference type="RefSeq" id="WP_058316326.1">
    <property type="nucleotide sequence ID" value="NZ_CYTO01000007.1"/>
</dbReference>
<dbReference type="EMBL" id="CYUE01000022">
    <property type="protein sequence ID" value="CUK27422.1"/>
    <property type="molecule type" value="Genomic_DNA"/>
</dbReference>
<accession>A0A0P1IUT2</accession>
<reference evidence="3" key="1">
    <citation type="submission" date="2015-09" db="EMBL/GenBank/DDBJ databases">
        <authorList>
            <person name="Rodrigo-Torres Lidia"/>
            <person name="Arahal R.David."/>
        </authorList>
    </citation>
    <scope>NUCLEOTIDE SEQUENCE [LARGE SCALE GENOMIC DNA]</scope>
    <source>
        <strain evidence="3">CECT 5114</strain>
    </source>
</reference>
<dbReference type="OrthoDB" id="7433551at2"/>
<feature type="domain" description="SH3b" evidence="1">
    <location>
        <begin position="134"/>
        <end position="199"/>
    </location>
</feature>
<dbReference type="SMART" id="SM00287">
    <property type="entry name" value="SH3b"/>
    <property type="match status" value="1"/>
</dbReference>
<dbReference type="STRING" id="1715691.TA5113_00568"/>
<dbReference type="AlphaFoldDB" id="A0A0P1IUT2"/>
<protein>
    <submittedName>
        <fullName evidence="2">SH3 domain protein</fullName>
    </submittedName>
</protein>
<sequence>MVRYIAISFGVLGLGFYELSGGSDFEPAQWREVKAPAVEESVLETPAEDVAAVQTLKVETKIDDNKGALLTASAKDENPLLILASVPTTRRLVGAAAPTPTAERAILGPEEQKAVALTSNEDRFAQATVIEEAPDFRRVSGSRVNMRNGPGTEYSVIGKLVRGNDVQVLQDPGFGWVKLQVVETGRVGWMSASLLKKVEF</sequence>
<evidence type="ECO:0000259" key="1">
    <source>
        <dbReference type="PROSITE" id="PS51781"/>
    </source>
</evidence>
<dbReference type="Gene3D" id="2.30.30.40">
    <property type="entry name" value="SH3 Domains"/>
    <property type="match status" value="1"/>
</dbReference>
<evidence type="ECO:0000313" key="3">
    <source>
        <dbReference type="Proteomes" id="UP000051184"/>
    </source>
</evidence>
<evidence type="ECO:0000313" key="2">
    <source>
        <dbReference type="EMBL" id="CUK27422.1"/>
    </source>
</evidence>
<dbReference type="Proteomes" id="UP000051184">
    <property type="component" value="Unassembled WGS sequence"/>
</dbReference>